<accession>A0A940YJC2</accession>
<gene>
    <name evidence="1" type="ORF">KAK06_19395</name>
</gene>
<sequence>MIYLLELPEGAPPHCWFAFDADDLRAKLDAAGGPPGHEIRVWPDESSAVLAFENEADPLWAGPGWHARRALYEQLLATEALAEG</sequence>
<dbReference type="RefSeq" id="WP_210803806.1">
    <property type="nucleotide sequence ID" value="NZ_JAGQDE010000023.1"/>
</dbReference>
<dbReference type="EMBL" id="JAGQDE010000023">
    <property type="protein sequence ID" value="MBQ0961130.1"/>
    <property type="molecule type" value="Genomic_DNA"/>
</dbReference>
<name>A0A940YJC2_9BURK</name>
<keyword evidence="2" id="KW-1185">Reference proteome</keyword>
<proteinExistence type="predicted"/>
<dbReference type="AlphaFoldDB" id="A0A940YJC2"/>
<organism evidence="1 2">
    <name type="scientific">Ideonella aquatica</name>
    <dbReference type="NCBI Taxonomy" id="2824119"/>
    <lineage>
        <taxon>Bacteria</taxon>
        <taxon>Pseudomonadati</taxon>
        <taxon>Pseudomonadota</taxon>
        <taxon>Betaproteobacteria</taxon>
        <taxon>Burkholderiales</taxon>
        <taxon>Sphaerotilaceae</taxon>
        <taxon>Ideonella</taxon>
    </lineage>
</organism>
<reference evidence="1" key="1">
    <citation type="submission" date="2021-04" db="EMBL/GenBank/DDBJ databases">
        <title>The genome sequence of Ideonella sp. 4Y11.</title>
        <authorList>
            <person name="Liu Y."/>
        </authorList>
    </citation>
    <scope>NUCLEOTIDE SEQUENCE</scope>
    <source>
        <strain evidence="1">4Y11</strain>
    </source>
</reference>
<evidence type="ECO:0000313" key="2">
    <source>
        <dbReference type="Proteomes" id="UP000678374"/>
    </source>
</evidence>
<comment type="caution">
    <text evidence="1">The sequence shown here is derived from an EMBL/GenBank/DDBJ whole genome shotgun (WGS) entry which is preliminary data.</text>
</comment>
<evidence type="ECO:0000313" key="1">
    <source>
        <dbReference type="EMBL" id="MBQ0961130.1"/>
    </source>
</evidence>
<dbReference type="Proteomes" id="UP000678374">
    <property type="component" value="Unassembled WGS sequence"/>
</dbReference>
<protein>
    <submittedName>
        <fullName evidence="1">Uncharacterized protein</fullName>
    </submittedName>
</protein>